<dbReference type="PANTHER" id="PTHR21052:SF0">
    <property type="entry name" value="ALPHA-KETOGLUTARATE-DEPENDENT DIOXYGENASE ALKB HOMOLOG 7, MITOCHONDRIAL"/>
    <property type="match status" value="1"/>
</dbReference>
<dbReference type="WBParaSite" id="HNAJ_0000072101-mRNA-1">
    <property type="protein sequence ID" value="HNAJ_0000072101-mRNA-1"/>
    <property type="gene ID" value="HNAJ_0000072101"/>
</dbReference>
<protein>
    <submittedName>
        <fullName evidence="4">2OG-FeII_Oxy_2 domain-containing protein</fullName>
    </submittedName>
</protein>
<name>A0A0R3T1H1_RODNA</name>
<proteinExistence type="predicted"/>
<evidence type="ECO:0000313" key="2">
    <source>
        <dbReference type="EMBL" id="VDN96580.1"/>
    </source>
</evidence>
<reference evidence="4" key="1">
    <citation type="submission" date="2017-02" db="UniProtKB">
        <authorList>
            <consortium name="WormBaseParasite"/>
        </authorList>
    </citation>
    <scope>IDENTIFICATION</scope>
</reference>
<dbReference type="InterPro" id="IPR037151">
    <property type="entry name" value="AlkB-like_sf"/>
</dbReference>
<accession>A0A0R3T1H1</accession>
<dbReference type="AlphaFoldDB" id="A0A0R3T1H1"/>
<dbReference type="GO" id="GO:0006974">
    <property type="term" value="P:DNA damage response"/>
    <property type="evidence" value="ECO:0007669"/>
    <property type="project" value="InterPro"/>
</dbReference>
<dbReference type="Proteomes" id="UP000278807">
    <property type="component" value="Unassembled WGS sequence"/>
</dbReference>
<sequence>MVRVLLALPSIIRHTFNRKFSYLSSSPTTSQNAKQRPTEFKDEFVKKLVCEELITIPDFITEEEELSLLSEIDPVLTRARYQTAHWDDAILDFRETERKSWRAVNRPIIDRLRQKTLEVLISEPRPEGVPKACSFDDLLPSIHVLDLAPTGWIKPHVDSIRFCGPLVAVLSLLSDSVARFTVAHESEVAPVTSNFPAAKMDLKLPPPGASADVWVRRRMLYMMRGITRYRLTHAILPNDSPNPSTNDGSLVHRERRITVMCRPRPECVIDNSSSSYSYGQLS</sequence>
<dbReference type="STRING" id="102285.A0A0R3T1H1"/>
<dbReference type="InterPro" id="IPR032870">
    <property type="entry name" value="ALKBH7-like"/>
</dbReference>
<dbReference type="Gene3D" id="2.60.120.590">
    <property type="entry name" value="Alpha-ketoglutarate-dependent dioxygenase AlkB-like"/>
    <property type="match status" value="1"/>
</dbReference>
<evidence type="ECO:0000313" key="4">
    <source>
        <dbReference type="WBParaSite" id="HNAJ_0000072101-mRNA-1"/>
    </source>
</evidence>
<keyword evidence="3" id="KW-1185">Reference proteome</keyword>
<evidence type="ECO:0000256" key="1">
    <source>
        <dbReference type="ARBA" id="ARBA00001954"/>
    </source>
</evidence>
<dbReference type="SUPFAM" id="SSF51197">
    <property type="entry name" value="Clavaminate synthase-like"/>
    <property type="match status" value="1"/>
</dbReference>
<dbReference type="EMBL" id="UZAE01000223">
    <property type="protein sequence ID" value="VDN96580.1"/>
    <property type="molecule type" value="Genomic_DNA"/>
</dbReference>
<dbReference type="PANTHER" id="PTHR21052">
    <property type="entry name" value="SPERMATOGENESIS ASSOCIATED 11-RELATED"/>
    <property type="match status" value="1"/>
</dbReference>
<organism evidence="4">
    <name type="scientific">Rodentolepis nana</name>
    <name type="common">Dwarf tapeworm</name>
    <name type="synonym">Hymenolepis nana</name>
    <dbReference type="NCBI Taxonomy" id="102285"/>
    <lineage>
        <taxon>Eukaryota</taxon>
        <taxon>Metazoa</taxon>
        <taxon>Spiralia</taxon>
        <taxon>Lophotrochozoa</taxon>
        <taxon>Platyhelminthes</taxon>
        <taxon>Cestoda</taxon>
        <taxon>Eucestoda</taxon>
        <taxon>Cyclophyllidea</taxon>
        <taxon>Hymenolepididae</taxon>
        <taxon>Rodentolepis</taxon>
    </lineage>
</organism>
<gene>
    <name evidence="2" type="ORF">HNAJ_LOCUS721</name>
</gene>
<dbReference type="GO" id="GO:0005759">
    <property type="term" value="C:mitochondrial matrix"/>
    <property type="evidence" value="ECO:0007669"/>
    <property type="project" value="TreeGrafter"/>
</dbReference>
<reference evidence="2 3" key="2">
    <citation type="submission" date="2018-11" db="EMBL/GenBank/DDBJ databases">
        <authorList>
            <consortium name="Pathogen Informatics"/>
        </authorList>
    </citation>
    <scope>NUCLEOTIDE SEQUENCE [LARGE SCALE GENOMIC DNA]</scope>
</reference>
<dbReference type="OrthoDB" id="28127at2759"/>
<dbReference type="GO" id="GO:0006631">
    <property type="term" value="P:fatty acid metabolic process"/>
    <property type="evidence" value="ECO:0007669"/>
    <property type="project" value="TreeGrafter"/>
</dbReference>
<evidence type="ECO:0000313" key="3">
    <source>
        <dbReference type="Proteomes" id="UP000278807"/>
    </source>
</evidence>
<comment type="cofactor">
    <cofactor evidence="1">
        <name>Fe(2+)</name>
        <dbReference type="ChEBI" id="CHEBI:29033"/>
    </cofactor>
</comment>